<accession>A0A8J3JGF0</accession>
<protein>
    <recommendedName>
        <fullName evidence="8">Isoprenylcysteine carboxylmethyltransferase family protein</fullName>
    </recommendedName>
</protein>
<feature type="transmembrane region" description="Helical" evidence="5">
    <location>
        <begin position="6"/>
        <end position="24"/>
    </location>
</feature>
<dbReference type="EMBL" id="BONF01000009">
    <property type="protein sequence ID" value="GIF80191.1"/>
    <property type="molecule type" value="Genomic_DNA"/>
</dbReference>
<feature type="transmembrane region" description="Helical" evidence="5">
    <location>
        <begin position="138"/>
        <end position="156"/>
    </location>
</feature>
<comment type="subcellular location">
    <subcellularLocation>
        <location evidence="1">Membrane</location>
        <topology evidence="1">Multi-pass membrane protein</topology>
    </subcellularLocation>
</comment>
<dbReference type="GO" id="GO:0004671">
    <property type="term" value="F:protein C-terminal S-isoprenylcysteine carboxyl O-methyltransferase activity"/>
    <property type="evidence" value="ECO:0007669"/>
    <property type="project" value="InterPro"/>
</dbReference>
<name>A0A8J3JGF0_9ACTN</name>
<dbReference type="Proteomes" id="UP000601223">
    <property type="component" value="Unassembled WGS sequence"/>
</dbReference>
<comment type="caution">
    <text evidence="6">The sequence shown here is derived from an EMBL/GenBank/DDBJ whole genome shotgun (WGS) entry which is preliminary data.</text>
</comment>
<evidence type="ECO:0000256" key="1">
    <source>
        <dbReference type="ARBA" id="ARBA00004141"/>
    </source>
</evidence>
<evidence type="ECO:0008006" key="8">
    <source>
        <dbReference type="Google" id="ProtNLM"/>
    </source>
</evidence>
<dbReference type="Gene3D" id="1.20.120.1630">
    <property type="match status" value="1"/>
</dbReference>
<feature type="transmembrane region" description="Helical" evidence="5">
    <location>
        <begin position="115"/>
        <end position="132"/>
    </location>
</feature>
<keyword evidence="7" id="KW-1185">Reference proteome</keyword>
<evidence type="ECO:0000313" key="7">
    <source>
        <dbReference type="Proteomes" id="UP000601223"/>
    </source>
</evidence>
<sequence length="192" mass="21674">MNEPVLVLLTLNFAFIGILPRIFFRSDGSLNARWWATASPFFVACLFLVGAYFADWAALAPASWLRWLAVAAVPFSVASVALIWMTLGTHRIPISLWHQENDAPRSIVTYGAYRWIRHPFYASFIFALFAALLYHPHWVTGATFLYGVIALNLTAAREERRLAVSEFGAEYQEYMGRTGRFTPRLGAPVRVA</sequence>
<reference evidence="6 7" key="1">
    <citation type="submission" date="2021-01" db="EMBL/GenBank/DDBJ databases">
        <title>Whole genome shotgun sequence of Catellatospora bangladeshensis NBRC 107357.</title>
        <authorList>
            <person name="Komaki H."/>
            <person name="Tamura T."/>
        </authorList>
    </citation>
    <scope>NUCLEOTIDE SEQUENCE [LARGE SCALE GENOMIC DNA]</scope>
    <source>
        <strain evidence="6 7">NBRC 107357</strain>
    </source>
</reference>
<gene>
    <name evidence="6" type="ORF">Cba03nite_15400</name>
</gene>
<dbReference type="AlphaFoldDB" id="A0A8J3JGF0"/>
<evidence type="ECO:0000256" key="2">
    <source>
        <dbReference type="ARBA" id="ARBA00022692"/>
    </source>
</evidence>
<evidence type="ECO:0000256" key="3">
    <source>
        <dbReference type="ARBA" id="ARBA00022989"/>
    </source>
</evidence>
<feature type="transmembrane region" description="Helical" evidence="5">
    <location>
        <begin position="36"/>
        <end position="58"/>
    </location>
</feature>
<evidence type="ECO:0000256" key="4">
    <source>
        <dbReference type="ARBA" id="ARBA00023136"/>
    </source>
</evidence>
<keyword evidence="2 5" id="KW-0812">Transmembrane</keyword>
<proteinExistence type="predicted"/>
<dbReference type="GO" id="GO:0016020">
    <property type="term" value="C:membrane"/>
    <property type="evidence" value="ECO:0007669"/>
    <property type="project" value="UniProtKB-SubCell"/>
</dbReference>
<evidence type="ECO:0000256" key="5">
    <source>
        <dbReference type="SAM" id="Phobius"/>
    </source>
</evidence>
<feature type="transmembrane region" description="Helical" evidence="5">
    <location>
        <begin position="64"/>
        <end position="87"/>
    </location>
</feature>
<keyword evidence="4 5" id="KW-0472">Membrane</keyword>
<organism evidence="6 7">
    <name type="scientific">Catellatospora bangladeshensis</name>
    <dbReference type="NCBI Taxonomy" id="310355"/>
    <lineage>
        <taxon>Bacteria</taxon>
        <taxon>Bacillati</taxon>
        <taxon>Actinomycetota</taxon>
        <taxon>Actinomycetes</taxon>
        <taxon>Micromonosporales</taxon>
        <taxon>Micromonosporaceae</taxon>
        <taxon>Catellatospora</taxon>
    </lineage>
</organism>
<dbReference type="RefSeq" id="WP_203743534.1">
    <property type="nucleotide sequence ID" value="NZ_BONF01000009.1"/>
</dbReference>
<evidence type="ECO:0000313" key="6">
    <source>
        <dbReference type="EMBL" id="GIF80191.1"/>
    </source>
</evidence>
<keyword evidence="3 5" id="KW-1133">Transmembrane helix</keyword>
<dbReference type="InterPro" id="IPR007269">
    <property type="entry name" value="ICMT_MeTrfase"/>
</dbReference>
<dbReference type="Pfam" id="PF04140">
    <property type="entry name" value="ICMT"/>
    <property type="match status" value="1"/>
</dbReference>